<name>A0A0V1HJX4_9BILA</name>
<dbReference type="EMBL" id="JYDP01000057">
    <property type="protein sequence ID" value="KRZ10684.1"/>
    <property type="molecule type" value="Genomic_DNA"/>
</dbReference>
<keyword evidence="2" id="KW-1185">Reference proteome</keyword>
<sequence>MFGWWLVSIPGHGRVMKDSTFSAAQTASSMFSECLCFTSRTSSGQSSVLRNLSSPMTSLASSDSIGYAFSNRRRISRPMSYHDSCARLLQFSN</sequence>
<dbReference type="Proteomes" id="UP000055024">
    <property type="component" value="Unassembled WGS sequence"/>
</dbReference>
<reference evidence="1 2" key="1">
    <citation type="submission" date="2015-01" db="EMBL/GenBank/DDBJ databases">
        <title>Evolution of Trichinella species and genotypes.</title>
        <authorList>
            <person name="Korhonen P.K."/>
            <person name="Edoardo P."/>
            <person name="Giuseppe L.R."/>
            <person name="Gasser R.B."/>
        </authorList>
    </citation>
    <scope>NUCLEOTIDE SEQUENCE [LARGE SCALE GENOMIC DNA]</scope>
    <source>
        <strain evidence="1">ISS1029</strain>
    </source>
</reference>
<proteinExistence type="predicted"/>
<evidence type="ECO:0000313" key="2">
    <source>
        <dbReference type="Proteomes" id="UP000055024"/>
    </source>
</evidence>
<organism evidence="1 2">
    <name type="scientific">Trichinella zimbabwensis</name>
    <dbReference type="NCBI Taxonomy" id="268475"/>
    <lineage>
        <taxon>Eukaryota</taxon>
        <taxon>Metazoa</taxon>
        <taxon>Ecdysozoa</taxon>
        <taxon>Nematoda</taxon>
        <taxon>Enoplea</taxon>
        <taxon>Dorylaimia</taxon>
        <taxon>Trichinellida</taxon>
        <taxon>Trichinellidae</taxon>
        <taxon>Trichinella</taxon>
    </lineage>
</organism>
<evidence type="ECO:0000313" key="1">
    <source>
        <dbReference type="EMBL" id="KRZ10684.1"/>
    </source>
</evidence>
<gene>
    <name evidence="1" type="ORF">T11_9754</name>
</gene>
<comment type="caution">
    <text evidence="1">The sequence shown here is derived from an EMBL/GenBank/DDBJ whole genome shotgun (WGS) entry which is preliminary data.</text>
</comment>
<dbReference type="AlphaFoldDB" id="A0A0V1HJX4"/>
<accession>A0A0V1HJX4</accession>
<protein>
    <submittedName>
        <fullName evidence="1">Uncharacterized protein</fullName>
    </submittedName>
</protein>